<dbReference type="RefSeq" id="WP_028372913.1">
    <property type="nucleotide sequence ID" value="NZ_CAAAJD010000008.1"/>
</dbReference>
<feature type="transmembrane region" description="Helical" evidence="6">
    <location>
        <begin position="141"/>
        <end position="166"/>
    </location>
</feature>
<dbReference type="PATRIC" id="fig|45067.4.peg.333"/>
<dbReference type="eggNOG" id="COG0398">
    <property type="taxonomic scope" value="Bacteria"/>
</dbReference>
<dbReference type="STRING" id="45067.Llan_0315"/>
<feature type="transmembrane region" description="Helical" evidence="6">
    <location>
        <begin position="57"/>
        <end position="82"/>
    </location>
</feature>
<evidence type="ECO:0000259" key="7">
    <source>
        <dbReference type="Pfam" id="PF09335"/>
    </source>
</evidence>
<dbReference type="InterPro" id="IPR032816">
    <property type="entry name" value="VTT_dom"/>
</dbReference>
<keyword evidence="5 6" id="KW-0472">Membrane</keyword>
<keyword evidence="2 6" id="KW-1003">Cell membrane</keyword>
<comment type="similarity">
    <text evidence="6">Belongs to the TVP38/TMEM64 family.</text>
</comment>
<proteinExistence type="inferred from homology"/>
<dbReference type="PANTHER" id="PTHR12677:SF59">
    <property type="entry name" value="GOLGI APPARATUS MEMBRANE PROTEIN TVP38-RELATED"/>
    <property type="match status" value="1"/>
</dbReference>
<keyword evidence="3 6" id="KW-0812">Transmembrane</keyword>
<dbReference type="Pfam" id="PF09335">
    <property type="entry name" value="VTT_dom"/>
    <property type="match status" value="1"/>
</dbReference>
<dbReference type="AlphaFoldDB" id="A0A0W0VXM8"/>
<evidence type="ECO:0000313" key="9">
    <source>
        <dbReference type="Proteomes" id="UP000054869"/>
    </source>
</evidence>
<evidence type="ECO:0000256" key="2">
    <source>
        <dbReference type="ARBA" id="ARBA00022475"/>
    </source>
</evidence>
<sequence>MKLTNRRLWQSVKRWLPLVFILWGFVAFFSLGLQRYLSFQSLKAYQSLLIEWTNAHYWLASLTYIGIYTIAVAISVPGAVFLTLAGGFLFGPIWGSLFVVFSATLGASFLFFAVKTALGDSLAKRASSWVHRMRDGFNQNAFSYLLVLRLIPLFPFWVVNIVPALLGVQAKTFVLATFIGIIPGSVVYVFVGSGLSHVFATNQTPNLGIIFDPHVLLPLLGLATLSLLPVLYRILLRKRKGVKS</sequence>
<protein>
    <recommendedName>
        <fullName evidence="6">TVP38/TMEM64 family membrane protein</fullName>
    </recommendedName>
</protein>
<evidence type="ECO:0000313" key="8">
    <source>
        <dbReference type="EMBL" id="KTD24753.1"/>
    </source>
</evidence>
<evidence type="ECO:0000256" key="5">
    <source>
        <dbReference type="ARBA" id="ARBA00023136"/>
    </source>
</evidence>
<feature type="domain" description="VTT" evidence="7">
    <location>
        <begin position="76"/>
        <end position="193"/>
    </location>
</feature>
<dbReference type="GO" id="GO:0005886">
    <property type="term" value="C:plasma membrane"/>
    <property type="evidence" value="ECO:0007669"/>
    <property type="project" value="UniProtKB-SubCell"/>
</dbReference>
<evidence type="ECO:0000256" key="3">
    <source>
        <dbReference type="ARBA" id="ARBA00022692"/>
    </source>
</evidence>
<keyword evidence="4 6" id="KW-1133">Transmembrane helix</keyword>
<reference evidence="8 9" key="1">
    <citation type="submission" date="2015-11" db="EMBL/GenBank/DDBJ databases">
        <title>Genomic analysis of 38 Legionella species identifies large and diverse effector repertoires.</title>
        <authorList>
            <person name="Burstein D."/>
            <person name="Amaro F."/>
            <person name="Zusman T."/>
            <person name="Lifshitz Z."/>
            <person name="Cohen O."/>
            <person name="Gilbert J.A."/>
            <person name="Pupko T."/>
            <person name="Shuman H.A."/>
            <person name="Segal G."/>
        </authorList>
    </citation>
    <scope>NUCLEOTIDE SEQUENCE [LARGE SCALE GENOMIC DNA]</scope>
    <source>
        <strain evidence="8 9">ATCC 49751</strain>
    </source>
</reference>
<feature type="transmembrane region" description="Helical" evidence="6">
    <location>
        <begin position="173"/>
        <end position="195"/>
    </location>
</feature>
<evidence type="ECO:0000256" key="4">
    <source>
        <dbReference type="ARBA" id="ARBA00022989"/>
    </source>
</evidence>
<dbReference type="PANTHER" id="PTHR12677">
    <property type="entry name" value="GOLGI APPARATUS MEMBRANE PROTEIN TVP38-RELATED"/>
    <property type="match status" value="1"/>
</dbReference>
<keyword evidence="9" id="KW-1185">Reference proteome</keyword>
<gene>
    <name evidence="8" type="ORF">Llan_0315</name>
</gene>
<dbReference type="InterPro" id="IPR015414">
    <property type="entry name" value="TMEM64"/>
</dbReference>
<accession>A0A0W0VXM8</accession>
<dbReference type="EMBL" id="LNYI01000008">
    <property type="protein sequence ID" value="KTD24753.1"/>
    <property type="molecule type" value="Genomic_DNA"/>
</dbReference>
<feature type="transmembrane region" description="Helical" evidence="6">
    <location>
        <begin position="15"/>
        <end position="37"/>
    </location>
</feature>
<evidence type="ECO:0000256" key="1">
    <source>
        <dbReference type="ARBA" id="ARBA00004651"/>
    </source>
</evidence>
<comment type="caution">
    <text evidence="8">The sequence shown here is derived from an EMBL/GenBank/DDBJ whole genome shotgun (WGS) entry which is preliminary data.</text>
</comment>
<organism evidence="8 9">
    <name type="scientific">Legionella lansingensis</name>
    <dbReference type="NCBI Taxonomy" id="45067"/>
    <lineage>
        <taxon>Bacteria</taxon>
        <taxon>Pseudomonadati</taxon>
        <taxon>Pseudomonadota</taxon>
        <taxon>Gammaproteobacteria</taxon>
        <taxon>Legionellales</taxon>
        <taxon>Legionellaceae</taxon>
        <taxon>Legionella</taxon>
    </lineage>
</organism>
<feature type="transmembrane region" description="Helical" evidence="6">
    <location>
        <begin position="215"/>
        <end position="235"/>
    </location>
</feature>
<feature type="transmembrane region" description="Helical" evidence="6">
    <location>
        <begin position="94"/>
        <end position="114"/>
    </location>
</feature>
<comment type="subcellular location">
    <subcellularLocation>
        <location evidence="1 6">Cell membrane</location>
        <topology evidence="1 6">Multi-pass membrane protein</topology>
    </subcellularLocation>
</comment>
<evidence type="ECO:0000256" key="6">
    <source>
        <dbReference type="RuleBase" id="RU366058"/>
    </source>
</evidence>
<dbReference type="Proteomes" id="UP000054869">
    <property type="component" value="Unassembled WGS sequence"/>
</dbReference>
<name>A0A0W0VXM8_9GAMM</name>